<evidence type="ECO:0000259" key="1">
    <source>
        <dbReference type="Pfam" id="PF14493"/>
    </source>
</evidence>
<feature type="domain" description="Helicase Helix-turn-helix" evidence="1">
    <location>
        <begin position="255"/>
        <end position="343"/>
    </location>
</feature>
<dbReference type="OrthoDB" id="2354672at2"/>
<keyword evidence="3" id="KW-1185">Reference proteome</keyword>
<dbReference type="InterPro" id="IPR029491">
    <property type="entry name" value="Helicase_HTH"/>
</dbReference>
<dbReference type="RefSeq" id="WP_132743306.1">
    <property type="nucleotide sequence ID" value="NZ_SLXK01000002.1"/>
</dbReference>
<gene>
    <name evidence="2" type="ORF">EV207_102170</name>
</gene>
<dbReference type="InterPro" id="IPR008308">
    <property type="entry name" value="YpbB-like"/>
</dbReference>
<dbReference type="EMBL" id="SLXK01000002">
    <property type="protein sequence ID" value="TCP31680.1"/>
    <property type="molecule type" value="Genomic_DNA"/>
</dbReference>
<evidence type="ECO:0000313" key="2">
    <source>
        <dbReference type="EMBL" id="TCP31680.1"/>
    </source>
</evidence>
<dbReference type="PIRSF" id="PIRSF021350">
    <property type="entry name" value="UCP021350"/>
    <property type="match status" value="1"/>
</dbReference>
<protein>
    <submittedName>
        <fullName evidence="2">Uncharacterized protein YpbB</fullName>
    </submittedName>
</protein>
<evidence type="ECO:0000313" key="3">
    <source>
        <dbReference type="Proteomes" id="UP000295416"/>
    </source>
</evidence>
<sequence>MSFTAYFFLTLIHHFKGERSISGIYHLLKGKKSAQTIQDSVLFNVQPFFQSLEVITRQDLNKMCNECEQSNLIQSVGDGHFRLTLSGLAYMNEAGEHFQLPSGLAYFHHSSTAKRFWKRLKLTVQTMSNLIRDEGRFLPVTNDKEPLEWTKRFLKKAKLDRQELAAQLLNELQNSLQTRPNIEADIFVLQLSGYKQTGLTLMQASELLNIDYYEAAVLMTSCLRAVSQEINDGKDNYPLLSRFLEKSDSKGLTASTHKTLTFIKKGLTIQQIAQYRRLKESTIEDHLVEIAMYMEDFDINTFVSREVYHRVKTVLEQQSIKRLKPIRDIAGSDISYFQIRLVMAKESVGKHD</sequence>
<dbReference type="Proteomes" id="UP000295416">
    <property type="component" value="Unassembled WGS sequence"/>
</dbReference>
<dbReference type="Pfam" id="PF14493">
    <property type="entry name" value="HTH_40"/>
    <property type="match status" value="1"/>
</dbReference>
<proteinExistence type="predicted"/>
<name>A0A4R2P9F9_9BACL</name>
<organism evidence="2 3">
    <name type="scientific">Scopulibacillus darangshiensis</name>
    <dbReference type="NCBI Taxonomy" id="442528"/>
    <lineage>
        <taxon>Bacteria</taxon>
        <taxon>Bacillati</taxon>
        <taxon>Bacillota</taxon>
        <taxon>Bacilli</taxon>
        <taxon>Bacillales</taxon>
        <taxon>Sporolactobacillaceae</taxon>
        <taxon>Scopulibacillus</taxon>
    </lineage>
</organism>
<reference evidence="2 3" key="1">
    <citation type="submission" date="2019-03" db="EMBL/GenBank/DDBJ databases">
        <title>Genomic Encyclopedia of Type Strains, Phase IV (KMG-IV): sequencing the most valuable type-strain genomes for metagenomic binning, comparative biology and taxonomic classification.</title>
        <authorList>
            <person name="Goeker M."/>
        </authorList>
    </citation>
    <scope>NUCLEOTIDE SEQUENCE [LARGE SCALE GENOMIC DNA]</scope>
    <source>
        <strain evidence="2 3">DSM 19377</strain>
    </source>
</reference>
<dbReference type="AlphaFoldDB" id="A0A4R2P9F9"/>
<comment type="caution">
    <text evidence="2">The sequence shown here is derived from an EMBL/GenBank/DDBJ whole genome shotgun (WGS) entry which is preliminary data.</text>
</comment>
<accession>A0A4R2P9F9</accession>